<evidence type="ECO:0000256" key="10">
    <source>
        <dbReference type="SAM" id="Phobius"/>
    </source>
</evidence>
<feature type="region of interest" description="Disordered" evidence="9">
    <location>
        <begin position="743"/>
        <end position="762"/>
    </location>
</feature>
<proteinExistence type="inferred from homology"/>
<dbReference type="InterPro" id="IPR001627">
    <property type="entry name" value="Semap_dom"/>
</dbReference>
<dbReference type="InterPro" id="IPR013548">
    <property type="entry name" value="Plexin_cytoplasmic_RasGAP_dom"/>
</dbReference>
<evidence type="ECO:0000256" key="2">
    <source>
        <dbReference type="ARBA" id="ARBA00010297"/>
    </source>
</evidence>
<evidence type="ECO:0000256" key="1">
    <source>
        <dbReference type="ARBA" id="ARBA00004167"/>
    </source>
</evidence>
<keyword evidence="7" id="KW-1015">Disulfide bond</keyword>
<dbReference type="Pfam" id="PF08337">
    <property type="entry name" value="Plexin_cytopl"/>
    <property type="match status" value="1"/>
</dbReference>
<dbReference type="GO" id="GO:0017154">
    <property type="term" value="F:semaphorin receptor activity"/>
    <property type="evidence" value="ECO:0007669"/>
    <property type="project" value="InterPro"/>
</dbReference>
<dbReference type="PANTHER" id="PTHR22625">
    <property type="entry name" value="PLEXIN"/>
    <property type="match status" value="1"/>
</dbReference>
<dbReference type="EMBL" id="VHII01000023">
    <property type="protein sequence ID" value="KAF1372530.1"/>
    <property type="molecule type" value="Genomic_DNA"/>
</dbReference>
<evidence type="ECO:0000256" key="4">
    <source>
        <dbReference type="ARBA" id="ARBA00022729"/>
    </source>
</evidence>
<dbReference type="OrthoDB" id="384877at2759"/>
<dbReference type="GO" id="GO:0050772">
    <property type="term" value="P:positive regulation of axonogenesis"/>
    <property type="evidence" value="ECO:0007669"/>
    <property type="project" value="TreeGrafter"/>
</dbReference>
<keyword evidence="8" id="KW-0325">Glycoprotein</keyword>
<dbReference type="InterPro" id="IPR046800">
    <property type="entry name" value="Plexin_RBD"/>
</dbReference>
<dbReference type="GO" id="GO:0008360">
    <property type="term" value="P:regulation of cell shape"/>
    <property type="evidence" value="ECO:0007669"/>
    <property type="project" value="TreeGrafter"/>
</dbReference>
<feature type="transmembrane region" description="Helical" evidence="10">
    <location>
        <begin position="891"/>
        <end position="912"/>
    </location>
</feature>
<evidence type="ECO:0000256" key="8">
    <source>
        <dbReference type="ARBA" id="ARBA00023180"/>
    </source>
</evidence>
<evidence type="ECO:0000256" key="11">
    <source>
        <dbReference type="SAM" id="SignalP"/>
    </source>
</evidence>
<protein>
    <recommendedName>
        <fullName evidence="12">Sema domain-containing protein</fullName>
    </recommendedName>
</protein>
<dbReference type="Gene3D" id="3.10.20.90">
    <property type="entry name" value="Phosphatidylinositol 3-kinase Catalytic Subunit, Chain A, domain 1"/>
    <property type="match status" value="1"/>
</dbReference>
<dbReference type="Gene3D" id="2.60.40.10">
    <property type="entry name" value="Immunoglobulins"/>
    <property type="match status" value="2"/>
</dbReference>
<accession>A0A6A5DY33</accession>
<sequence>MIVLPALLFILWGEEARCLEENGGFTFDGDLRHFAVATNTVYIATAETLYQLSHDLTLVQSLTQRGILKGGCQMDAQFSRVSETDERNATFSVNMLLPFVENKTLISCGVIECGYCEVLDLKNISNVQYTENIQVGSPRRSSASIGFLVNVEETTTETYILTAVQLYEVKSTKSSCSTESEAVQLRNTNHKQYGTIFSEISEFSTDVIKRCPQGNAEYVDGFQISLTIYLFSNLPSSDTSNRVRLIWLEGKTDKAQTLRSLRGATLSISDGGRGSRLLASSVIPGGPPVLWSGVFSVDGGPTDTELLLFDISPPLTGDTDKDPDFCSVCSTDRIRLPPKTLKPTAVLFRQKSMTSVLAVRHKAWMVFFIGTADGQLIKLAVDKNYHTTCPRVLYRATDDRQVFPKMLLDQVDLKHVYLPLRNQMKRVPVSKCSTYTNVQDCWSAQDPYCVWCGTKKSCTFEDDCQDSDWLSIPDDSQQKMVSYKVVKDDTGQITLNIQTHLSVGQKVSNFACQFSASSSKLCRDGLPQQFPQCTCVLSNSTLPAGGLHVTVKIRVGTTQLSKALKLSNCSDIEGPPTSVLCRQCIGAGCSWSEKGCSWANQGVGNDSVCQKMESGMNFSNPKISSITPSVVSFYGRNHAVLSGSNLSDVTRVRIQADMDCTPQESPVWNNTGVKLTFHIPSADNKGVVKVCVLLPDGSCHGNATITYRSSPSCTHIVPSSTWISGKRKITLMGSHLEFVEGVTHSHAPQEVRPPKNRNHQSLTYDTPAAEKDISTSTVFLKVANETLACLPMTYYPEPEFTSFTSTRTGDDMRITIQKKADKLEMTVADLEVWGVEEENQHPCIMKTKETSNETDFFICEIKRTANANFQQLMIKYGDKTVTLNISSSFNLYLMLLVLLLIPCIIVAVVIVYRSQQNKLTAKMNKRMEALELDIRNDIRQGFVDLQTENADLMENVGAIPFLDYKHFASRIFFPESESLMTSFIKDIGQDVVKVQLDECCQGLSRLIQDQLFLTSMVHALEEQKSFTIKDKCALASLLTVALHNNLSYLTEVMEALLKALMQQSSNAQPKLLLRRTESIVEKLLTNWMSVCLYGFLRESVGQHLFLMVSALTQQTAKGPVDCVTEKALYTLSEDWLLWQAQDFSSLKLKVLFAVGSEGEVSEPLEVNALSCDSVEQVKEKILSTFKAKFGFPYNSPLRDIRIEYENSGSFVTLEEVDASSEVIGEVTMLNTLKHYKVRNDENFSGKYFHLIDPDVDEDQRKKPERKKLKLKEVHLTKLLSTKVAVHSFVENLFRSIWGTPHSRAPQAVKYFFDFLDSQADNMKITDPDVLHIWKTNSLPLRFWVNIMKNPQFVFDMEKTPQLDSCLSVIAQAFMDSFSLSETQLGKNAPTNKLLYAKDIPKFKQEVKAYYKLIREQSPITDSEFKEFLQEESKKHENEFNEAAALRELYKFIQRYFTEIKEKLDQNGAPAELTEQLHHVKKSFDGLKSCSWN</sequence>
<dbReference type="GO" id="GO:0007162">
    <property type="term" value="P:negative regulation of cell adhesion"/>
    <property type="evidence" value="ECO:0007669"/>
    <property type="project" value="TreeGrafter"/>
</dbReference>
<dbReference type="SUPFAM" id="SSF101912">
    <property type="entry name" value="Sema domain"/>
    <property type="match status" value="2"/>
</dbReference>
<comment type="subcellular location">
    <subcellularLocation>
        <location evidence="1">Membrane</location>
        <topology evidence="1">Single-pass membrane protein</topology>
    </subcellularLocation>
</comment>
<keyword evidence="6 10" id="KW-0472">Membrane</keyword>
<keyword evidence="4 11" id="KW-0732">Signal</keyword>
<dbReference type="SUPFAM" id="SSF48350">
    <property type="entry name" value="GTPase activation domain, GAP"/>
    <property type="match status" value="1"/>
</dbReference>
<evidence type="ECO:0000256" key="6">
    <source>
        <dbReference type="ARBA" id="ARBA00023136"/>
    </source>
</evidence>
<comment type="caution">
    <text evidence="13">The sequence shown here is derived from an EMBL/GenBank/DDBJ whole genome shotgun (WGS) entry which is preliminary data.</text>
</comment>
<keyword evidence="5 10" id="KW-1133">Transmembrane helix</keyword>
<evidence type="ECO:0000256" key="3">
    <source>
        <dbReference type="ARBA" id="ARBA00022692"/>
    </source>
</evidence>
<dbReference type="Pfam" id="PF20170">
    <property type="entry name" value="Plexin_RBD"/>
    <property type="match status" value="1"/>
</dbReference>
<dbReference type="CDD" id="cd00102">
    <property type="entry name" value="IPT"/>
    <property type="match status" value="1"/>
</dbReference>
<dbReference type="SUPFAM" id="SSF103575">
    <property type="entry name" value="Plexin repeat"/>
    <property type="match status" value="1"/>
</dbReference>
<comment type="similarity">
    <text evidence="2">Belongs to the plexin family.</text>
</comment>
<dbReference type="InterPro" id="IPR036352">
    <property type="entry name" value="Semap_dom_sf"/>
</dbReference>
<keyword evidence="3 10" id="KW-0812">Transmembrane</keyword>
<dbReference type="InterPro" id="IPR002909">
    <property type="entry name" value="IPT_dom"/>
</dbReference>
<evidence type="ECO:0000259" key="12">
    <source>
        <dbReference type="SMART" id="SM00630"/>
    </source>
</evidence>
<dbReference type="InterPro" id="IPR015943">
    <property type="entry name" value="WD40/YVTN_repeat-like_dom_sf"/>
</dbReference>
<dbReference type="Pfam" id="PF01437">
    <property type="entry name" value="PSI"/>
    <property type="match status" value="1"/>
</dbReference>
<gene>
    <name evidence="13" type="ORF">PFLUV_G00266460</name>
</gene>
<dbReference type="GO" id="GO:0030334">
    <property type="term" value="P:regulation of cell migration"/>
    <property type="evidence" value="ECO:0007669"/>
    <property type="project" value="TreeGrafter"/>
</dbReference>
<evidence type="ECO:0000256" key="7">
    <source>
        <dbReference type="ARBA" id="ARBA00023157"/>
    </source>
</evidence>
<feature type="domain" description="Sema" evidence="12">
    <location>
        <begin position="31"/>
        <end position="412"/>
    </location>
</feature>
<evidence type="ECO:0000256" key="9">
    <source>
        <dbReference type="SAM" id="MobiDB-lite"/>
    </source>
</evidence>
<dbReference type="InterPro" id="IPR002165">
    <property type="entry name" value="Plexin_repeat"/>
</dbReference>
<reference evidence="13 14" key="1">
    <citation type="submission" date="2019-06" db="EMBL/GenBank/DDBJ databases">
        <title>A chromosome-scale genome assembly of the European perch, Perca fluviatilis.</title>
        <authorList>
            <person name="Roques C."/>
            <person name="Zahm M."/>
            <person name="Cabau C."/>
            <person name="Klopp C."/>
            <person name="Bouchez O."/>
            <person name="Donnadieu C."/>
            <person name="Kuhl H."/>
            <person name="Gislard M."/>
            <person name="Guendouz S."/>
            <person name="Journot L."/>
            <person name="Haffray P."/>
            <person name="Bestin A."/>
            <person name="Morvezen R."/>
            <person name="Feron R."/>
            <person name="Wen M."/>
            <person name="Jouanno E."/>
            <person name="Herpin A."/>
            <person name="Schartl M."/>
            <person name="Postlethwait J."/>
            <person name="Schaerlinger B."/>
            <person name="Chardard D."/>
            <person name="Lecocq T."/>
            <person name="Poncet C."/>
            <person name="Jaffrelo L."/>
            <person name="Lampietro C."/>
            <person name="Guiguen Y."/>
        </authorList>
    </citation>
    <scope>NUCLEOTIDE SEQUENCE [LARGE SCALE GENOMIC DNA]</scope>
    <source>
        <tissue evidence="13">Blood</tissue>
    </source>
</reference>
<feature type="signal peptide" evidence="11">
    <location>
        <begin position="1"/>
        <end position="18"/>
    </location>
</feature>
<evidence type="ECO:0000256" key="5">
    <source>
        <dbReference type="ARBA" id="ARBA00022989"/>
    </source>
</evidence>
<dbReference type="Proteomes" id="UP000465112">
    <property type="component" value="Chromosome 23"/>
</dbReference>
<dbReference type="InterPro" id="IPR031148">
    <property type="entry name" value="Plexin"/>
</dbReference>
<dbReference type="InterPro" id="IPR013783">
    <property type="entry name" value="Ig-like_fold"/>
</dbReference>
<keyword evidence="14" id="KW-1185">Reference proteome</keyword>
<dbReference type="GO" id="GO:0007399">
    <property type="term" value="P:nervous system development"/>
    <property type="evidence" value="ECO:0007669"/>
    <property type="project" value="UniProtKB-ARBA"/>
</dbReference>
<dbReference type="InterPro" id="IPR008936">
    <property type="entry name" value="Rho_GTPase_activation_prot"/>
</dbReference>
<dbReference type="GO" id="GO:0002116">
    <property type="term" value="C:semaphorin receptor complex"/>
    <property type="evidence" value="ECO:0007669"/>
    <property type="project" value="TreeGrafter"/>
</dbReference>
<feature type="chain" id="PRO_5025560753" description="Sema domain-containing protein" evidence="11">
    <location>
        <begin position="19"/>
        <end position="1492"/>
    </location>
</feature>
<name>A0A6A5DY33_PERFL</name>
<dbReference type="PANTHER" id="PTHR22625:SF4">
    <property type="entry name" value="PLEXIN-C1"/>
    <property type="match status" value="1"/>
</dbReference>
<dbReference type="Pfam" id="PF01833">
    <property type="entry name" value="TIG"/>
    <property type="match status" value="1"/>
</dbReference>
<dbReference type="Gene3D" id="2.130.10.10">
    <property type="entry name" value="YVTN repeat-like/Quinoprotein amine dehydrogenase"/>
    <property type="match status" value="2"/>
</dbReference>
<evidence type="ECO:0000313" key="14">
    <source>
        <dbReference type="Proteomes" id="UP000465112"/>
    </source>
</evidence>
<evidence type="ECO:0000313" key="13">
    <source>
        <dbReference type="EMBL" id="KAF1372530.1"/>
    </source>
</evidence>
<organism evidence="13 14">
    <name type="scientific">Perca fluviatilis</name>
    <name type="common">European perch</name>
    <dbReference type="NCBI Taxonomy" id="8168"/>
    <lineage>
        <taxon>Eukaryota</taxon>
        <taxon>Metazoa</taxon>
        <taxon>Chordata</taxon>
        <taxon>Craniata</taxon>
        <taxon>Vertebrata</taxon>
        <taxon>Euteleostomi</taxon>
        <taxon>Actinopterygii</taxon>
        <taxon>Neopterygii</taxon>
        <taxon>Teleostei</taxon>
        <taxon>Neoteleostei</taxon>
        <taxon>Acanthomorphata</taxon>
        <taxon>Eupercaria</taxon>
        <taxon>Perciformes</taxon>
        <taxon>Percoidei</taxon>
        <taxon>Percidae</taxon>
        <taxon>Percinae</taxon>
        <taxon>Perca</taxon>
    </lineage>
</organism>
<dbReference type="SMART" id="SM00630">
    <property type="entry name" value="Sema"/>
    <property type="match status" value="1"/>
</dbReference>
<dbReference type="GO" id="GO:0005886">
    <property type="term" value="C:plasma membrane"/>
    <property type="evidence" value="ECO:0007669"/>
    <property type="project" value="TreeGrafter"/>
</dbReference>
<dbReference type="Gene3D" id="1.10.506.10">
    <property type="entry name" value="GTPase Activation - p120gap, domain 1"/>
    <property type="match status" value="1"/>
</dbReference>